<dbReference type="PANTHER" id="PTHR30525">
    <property type="entry name" value="1-DEOXY-D-XYLULOSE 5-PHOSPHATE REDUCTOISOMERASE"/>
    <property type="match status" value="1"/>
</dbReference>
<evidence type="ECO:0000259" key="11">
    <source>
        <dbReference type="Pfam" id="PF08436"/>
    </source>
</evidence>
<dbReference type="PANTHER" id="PTHR30525:SF0">
    <property type="entry name" value="1-DEOXY-D-XYLULOSE 5-PHOSPHATE REDUCTOISOMERASE, CHLOROPLASTIC"/>
    <property type="match status" value="1"/>
</dbReference>
<dbReference type="GO" id="GO:0030145">
    <property type="term" value="F:manganese ion binding"/>
    <property type="evidence" value="ECO:0007669"/>
    <property type="project" value="TreeGrafter"/>
</dbReference>
<evidence type="ECO:0000256" key="5">
    <source>
        <dbReference type="ARBA" id="ARBA00023002"/>
    </source>
</evidence>
<dbReference type="InterPro" id="IPR026877">
    <property type="entry name" value="DXPR_C"/>
</dbReference>
<feature type="binding site" evidence="9">
    <location>
        <position position="147"/>
    </location>
    <ligand>
        <name>NADPH</name>
        <dbReference type="ChEBI" id="CHEBI:57783"/>
    </ligand>
</feature>
<feature type="domain" description="DXP reductoisomerase C-terminal" evidence="12">
    <location>
        <begin position="289"/>
        <end position="405"/>
    </location>
</feature>
<dbReference type="EC" id="1.1.1.267" evidence="9"/>
<keyword evidence="6 9" id="KW-0464">Manganese</keyword>
<feature type="binding site" evidence="9">
    <location>
        <position position="60"/>
    </location>
    <ligand>
        <name>NADPH</name>
        <dbReference type="ChEBI" id="CHEBI:57783"/>
    </ligand>
</feature>
<sequence length="415" mass="44476">MEAIGKPVQSAAGPVAEEHSRRAQRQVVVLGSTGSIGVNTLDVVARNPERFRVLALAAKRQVDRLFEQCRAFRPAYAVLREPADARRLAELLKMTSLPTQVLCGEEGFEQVAAAPEADVVVAGIVGAAGLKSALTAACAGKTVLLANKEALVMAGRIFMDAVRTHGATLLPVDSEHNAILQALPKGWQKSLDAAGVRRLWLTASGGPFRTLAAHELACVTPEQACAHPNWVMGKKISVDSATMMNKGLEVIEACWLFNVGVERIQVVIHPQSIIHSMVEYKDGSIIAQLGYPDMRTPIAYALGYPERIEAGVPLVDVLGFGRLEFEAPDVERFPCLALAYRAMRAGGNAPAVLNAANEVAVEAFLERRIPFTAIPDLISHALDRVPPSAIHCLEDVLGADAAGRQAARDRLISLV</sequence>
<dbReference type="NCBIfam" id="NF009114">
    <property type="entry name" value="PRK12464.1"/>
    <property type="match status" value="1"/>
</dbReference>
<gene>
    <name evidence="9" type="primary">dxr</name>
    <name evidence="13" type="ORF">FR698_00710</name>
</gene>
<dbReference type="FunFam" id="3.40.50.720:FF:000045">
    <property type="entry name" value="1-deoxy-D-xylulose 5-phosphate reductoisomerase"/>
    <property type="match status" value="1"/>
</dbReference>
<feature type="domain" description="1-deoxy-D-xylulose 5-phosphate reductoisomerase C-terminal" evidence="11">
    <location>
        <begin position="169"/>
        <end position="257"/>
    </location>
</feature>
<dbReference type="Pfam" id="PF08436">
    <property type="entry name" value="DXP_redisom_C"/>
    <property type="match status" value="1"/>
</dbReference>
<comment type="catalytic activity">
    <reaction evidence="8">
        <text>2-C-methyl-D-erythritol 4-phosphate + NADP(+) = 1-deoxy-D-xylulose 5-phosphate + NADPH + H(+)</text>
        <dbReference type="Rhea" id="RHEA:13717"/>
        <dbReference type="ChEBI" id="CHEBI:15378"/>
        <dbReference type="ChEBI" id="CHEBI:57783"/>
        <dbReference type="ChEBI" id="CHEBI:57792"/>
        <dbReference type="ChEBI" id="CHEBI:58262"/>
        <dbReference type="ChEBI" id="CHEBI:58349"/>
        <dbReference type="EC" id="1.1.1.267"/>
    </reaction>
    <physiologicalReaction direction="right-to-left" evidence="8">
        <dbReference type="Rhea" id="RHEA:13719"/>
    </physiologicalReaction>
</comment>
<dbReference type="SUPFAM" id="SSF55347">
    <property type="entry name" value="Glyceraldehyde-3-phosphate dehydrogenase-like, C-terminal domain"/>
    <property type="match status" value="1"/>
</dbReference>
<evidence type="ECO:0000259" key="10">
    <source>
        <dbReference type="Pfam" id="PF02670"/>
    </source>
</evidence>
<feature type="binding site" evidence="9">
    <location>
        <position position="245"/>
    </location>
    <ligand>
        <name>1-deoxy-D-xylulose 5-phosphate</name>
        <dbReference type="ChEBI" id="CHEBI:57792"/>
    </ligand>
</feature>
<evidence type="ECO:0000256" key="1">
    <source>
        <dbReference type="ARBA" id="ARBA00005094"/>
    </source>
</evidence>
<feature type="binding site" evidence="9">
    <location>
        <position position="175"/>
    </location>
    <ligand>
        <name>1-deoxy-D-xylulose 5-phosphate</name>
        <dbReference type="ChEBI" id="CHEBI:57792"/>
    </ligand>
</feature>
<comment type="similarity">
    <text evidence="2 9">Belongs to the DXR family.</text>
</comment>
<dbReference type="Gene3D" id="3.40.50.720">
    <property type="entry name" value="NAD(P)-binding Rossmann-like Domain"/>
    <property type="match status" value="1"/>
</dbReference>
<comment type="function">
    <text evidence="9">Catalyzes the NADPH-dependent rearrangement and reduction of 1-deoxy-D-xylulose-5-phosphate (DXP) to 2-C-methyl-D-erythritol 4-phosphate (MEP).</text>
</comment>
<feature type="binding site" evidence="9">
    <location>
        <position position="148"/>
    </location>
    <ligand>
        <name>1-deoxy-D-xylulose 5-phosphate</name>
        <dbReference type="ChEBI" id="CHEBI:57792"/>
    </ligand>
</feature>
<protein>
    <recommendedName>
        <fullName evidence="9">1-deoxy-D-xylulose 5-phosphate reductoisomerase</fullName>
        <shortName evidence="9">DXP reductoisomerase</shortName>
        <ecNumber evidence="9">1.1.1.267</ecNumber>
    </recommendedName>
    <alternativeName>
        <fullName evidence="9">1-deoxyxylulose-5-phosphate reductoisomerase</fullName>
    </alternativeName>
    <alternativeName>
        <fullName evidence="9">2-C-methyl-D-erythritol 4-phosphate synthase</fullName>
    </alternativeName>
</protein>
<evidence type="ECO:0000256" key="9">
    <source>
        <dbReference type="HAMAP-Rule" id="MF_00183"/>
    </source>
</evidence>
<keyword evidence="14" id="KW-1185">Reference proteome</keyword>
<evidence type="ECO:0000256" key="6">
    <source>
        <dbReference type="ARBA" id="ARBA00023211"/>
    </source>
</evidence>
<keyword evidence="13" id="KW-0413">Isomerase</keyword>
<comment type="caution">
    <text evidence="9">Lacks conserved residue(s) required for the propagation of feature annotation.</text>
</comment>
<feature type="binding site" evidence="9">
    <location>
        <position position="227"/>
    </location>
    <ligand>
        <name>1-deoxy-D-xylulose 5-phosphate</name>
        <dbReference type="ChEBI" id="CHEBI:57792"/>
    </ligand>
</feature>
<dbReference type="RefSeq" id="WP_147798254.1">
    <property type="nucleotide sequence ID" value="NZ_VPFL01000001.1"/>
</dbReference>
<feature type="binding site" evidence="9">
    <location>
        <position position="246"/>
    </location>
    <ligand>
        <name>1-deoxy-D-xylulose 5-phosphate</name>
        <dbReference type="ChEBI" id="CHEBI:57792"/>
    </ligand>
</feature>
<dbReference type="InterPro" id="IPR036291">
    <property type="entry name" value="NAD(P)-bd_dom_sf"/>
</dbReference>
<proteinExistence type="inferred from homology"/>
<dbReference type="Pfam" id="PF02670">
    <property type="entry name" value="DXP_reductoisom"/>
    <property type="match status" value="1"/>
</dbReference>
<dbReference type="InParanoid" id="A0A5C7F1K8"/>
<feature type="binding site" evidence="9">
    <location>
        <position position="34"/>
    </location>
    <ligand>
        <name>NADPH</name>
        <dbReference type="ChEBI" id="CHEBI:57783"/>
    </ligand>
</feature>
<dbReference type="SUPFAM" id="SSF51735">
    <property type="entry name" value="NAD(P)-binding Rossmann-fold domains"/>
    <property type="match status" value="1"/>
</dbReference>
<dbReference type="InterPro" id="IPR013644">
    <property type="entry name" value="DXP_reductoisomerase_C"/>
</dbReference>
<evidence type="ECO:0000313" key="14">
    <source>
        <dbReference type="Proteomes" id="UP000321201"/>
    </source>
</evidence>
<organism evidence="13 14">
    <name type="scientific">Pelomicrobium methylotrophicum</name>
    <dbReference type="NCBI Taxonomy" id="2602750"/>
    <lineage>
        <taxon>Bacteria</taxon>
        <taxon>Pseudomonadati</taxon>
        <taxon>Pseudomonadota</taxon>
        <taxon>Hydrogenophilia</taxon>
        <taxon>Hydrogenophilia incertae sedis</taxon>
        <taxon>Pelomicrobium</taxon>
    </lineage>
</organism>
<evidence type="ECO:0000259" key="12">
    <source>
        <dbReference type="Pfam" id="PF13288"/>
    </source>
</evidence>
<feature type="binding site" evidence="9">
    <location>
        <position position="240"/>
    </location>
    <ligand>
        <name>1-deoxy-D-xylulose 5-phosphate</name>
        <dbReference type="ChEBI" id="CHEBI:57792"/>
    </ligand>
</feature>
<keyword evidence="9" id="KW-0460">Magnesium</keyword>
<feature type="binding site" evidence="9">
    <location>
        <position position="233"/>
    </location>
    <ligand>
        <name>NADPH</name>
        <dbReference type="ChEBI" id="CHEBI:57783"/>
    </ligand>
</feature>
<keyword evidence="7 9" id="KW-0414">Isoprene biosynthesis</keyword>
<evidence type="ECO:0000256" key="7">
    <source>
        <dbReference type="ARBA" id="ARBA00023229"/>
    </source>
</evidence>
<dbReference type="SUPFAM" id="SSF69055">
    <property type="entry name" value="1-deoxy-D-xylulose-5-phosphate reductoisomerase, C-terminal domain"/>
    <property type="match status" value="1"/>
</dbReference>
<dbReference type="EMBL" id="VPFL01000001">
    <property type="protein sequence ID" value="TXF13668.1"/>
    <property type="molecule type" value="Genomic_DNA"/>
</dbReference>
<feature type="binding site" evidence="9">
    <location>
        <position position="173"/>
    </location>
    <ligand>
        <name>Mn(2+)</name>
        <dbReference type="ChEBI" id="CHEBI:29035"/>
    </ligand>
</feature>
<dbReference type="AlphaFoldDB" id="A0A5C7F1K8"/>
<feature type="binding site" evidence="9">
    <location>
        <position position="33"/>
    </location>
    <ligand>
        <name>NADPH</name>
        <dbReference type="ChEBI" id="CHEBI:57783"/>
    </ligand>
</feature>
<feature type="binding site" evidence="9">
    <location>
        <position position="249"/>
    </location>
    <ligand>
        <name>Mn(2+)</name>
        <dbReference type="ChEBI" id="CHEBI:29035"/>
    </ligand>
</feature>
<evidence type="ECO:0000256" key="2">
    <source>
        <dbReference type="ARBA" id="ARBA00006825"/>
    </source>
</evidence>
<feature type="binding site" evidence="9">
    <location>
        <position position="204"/>
    </location>
    <ligand>
        <name>1-deoxy-D-xylulose 5-phosphate</name>
        <dbReference type="ChEBI" id="CHEBI:57792"/>
    </ligand>
</feature>
<dbReference type="GO" id="GO:0051484">
    <property type="term" value="P:isopentenyl diphosphate biosynthetic process, methylerythritol 4-phosphate pathway involved in terpenoid biosynthetic process"/>
    <property type="evidence" value="ECO:0007669"/>
    <property type="project" value="TreeGrafter"/>
</dbReference>
<dbReference type="GO" id="GO:0030604">
    <property type="term" value="F:1-deoxy-D-xylulose-5-phosphate reductoisomerase activity"/>
    <property type="evidence" value="ECO:0007669"/>
    <property type="project" value="UniProtKB-UniRule"/>
</dbReference>
<dbReference type="InterPro" id="IPR013512">
    <property type="entry name" value="DXP_reductoisomerase_N"/>
</dbReference>
<dbReference type="Proteomes" id="UP000321201">
    <property type="component" value="Unassembled WGS sequence"/>
</dbReference>
<dbReference type="FunCoup" id="A0A5C7F1K8">
    <property type="interactions" value="374"/>
</dbReference>
<name>A0A5C7F1K8_9PROT</name>
<dbReference type="InterPro" id="IPR036169">
    <property type="entry name" value="DXPR_C_sf"/>
</dbReference>
<evidence type="ECO:0000313" key="13">
    <source>
        <dbReference type="EMBL" id="TXF13668.1"/>
    </source>
</evidence>
<dbReference type="Pfam" id="PF13288">
    <property type="entry name" value="DXPR_C"/>
    <property type="match status" value="1"/>
</dbReference>
<keyword evidence="3 9" id="KW-0479">Metal-binding</keyword>
<comment type="cofactor">
    <cofactor evidence="9">
        <name>Mg(2+)</name>
        <dbReference type="ChEBI" id="CHEBI:18420"/>
    </cofactor>
    <cofactor evidence="9">
        <name>Mn(2+)</name>
        <dbReference type="ChEBI" id="CHEBI:29035"/>
    </cofactor>
</comment>
<feature type="binding site" evidence="9">
    <location>
        <position position="149"/>
    </location>
    <ligand>
        <name>NADPH</name>
        <dbReference type="ChEBI" id="CHEBI:57783"/>
    </ligand>
</feature>
<feature type="domain" description="1-deoxy-D-xylulose 5-phosphate reductoisomerase N-terminal" evidence="10">
    <location>
        <begin position="27"/>
        <end position="155"/>
    </location>
</feature>
<dbReference type="Gene3D" id="1.10.1740.10">
    <property type="match status" value="1"/>
</dbReference>
<dbReference type="NCBIfam" id="NF003938">
    <property type="entry name" value="PRK05447.1-1"/>
    <property type="match status" value="1"/>
</dbReference>
<evidence type="ECO:0000256" key="8">
    <source>
        <dbReference type="ARBA" id="ARBA00048543"/>
    </source>
</evidence>
<dbReference type="GO" id="GO:0016853">
    <property type="term" value="F:isomerase activity"/>
    <property type="evidence" value="ECO:0007669"/>
    <property type="project" value="UniProtKB-KW"/>
</dbReference>
<dbReference type="NCBIfam" id="TIGR00243">
    <property type="entry name" value="Dxr"/>
    <property type="match status" value="1"/>
</dbReference>
<dbReference type="UniPathway" id="UPA00056">
    <property type="reaction ID" value="UER00092"/>
</dbReference>
<evidence type="ECO:0000256" key="3">
    <source>
        <dbReference type="ARBA" id="ARBA00022723"/>
    </source>
</evidence>
<feature type="binding site" evidence="9">
    <location>
        <position position="35"/>
    </location>
    <ligand>
        <name>NADPH</name>
        <dbReference type="ChEBI" id="CHEBI:57783"/>
    </ligand>
</feature>
<keyword evidence="5 9" id="KW-0560">Oxidoreductase</keyword>
<evidence type="ECO:0000256" key="4">
    <source>
        <dbReference type="ARBA" id="ARBA00022857"/>
    </source>
</evidence>
<feature type="binding site" evidence="9">
    <location>
        <position position="174"/>
    </location>
    <ligand>
        <name>1-deoxy-D-xylulose 5-phosphate</name>
        <dbReference type="ChEBI" id="CHEBI:57792"/>
    </ligand>
</feature>
<reference evidence="13 14" key="1">
    <citation type="submission" date="2019-08" db="EMBL/GenBank/DDBJ databases">
        <title>Pelomicrobium methylotrophicum gen. nov., sp. nov. a moderately thermophilic, facultatively anaerobic, lithoautotrophic and methylotrophic bacterium isolated from a terrestrial mud volcano.</title>
        <authorList>
            <person name="Slobodkina G.B."/>
            <person name="Merkel A.Y."/>
            <person name="Slobodkin A.I."/>
        </authorList>
    </citation>
    <scope>NUCLEOTIDE SEQUENCE [LARGE SCALE GENOMIC DNA]</scope>
    <source>
        <strain evidence="13 14">SM250</strain>
    </source>
</reference>
<feature type="binding site" evidence="9">
    <location>
        <position position="36"/>
    </location>
    <ligand>
        <name>NADPH</name>
        <dbReference type="ChEBI" id="CHEBI:57783"/>
    </ligand>
</feature>
<dbReference type="OrthoDB" id="9806546at2"/>
<comment type="caution">
    <text evidence="13">The sequence shown here is derived from an EMBL/GenBank/DDBJ whole genome shotgun (WGS) entry which is preliminary data.</text>
</comment>
<comment type="pathway">
    <text evidence="1 9">Isoprenoid biosynthesis; isopentenyl diphosphate biosynthesis via DXP pathway; isopentenyl diphosphate from 1-deoxy-D-xylulose 5-phosphate: step 1/6.</text>
</comment>
<dbReference type="InterPro" id="IPR003821">
    <property type="entry name" value="DXP_reductoisomerase"/>
</dbReference>
<dbReference type="GO" id="GO:0070402">
    <property type="term" value="F:NADPH binding"/>
    <property type="evidence" value="ECO:0007669"/>
    <property type="project" value="InterPro"/>
</dbReference>
<feature type="binding site" evidence="9">
    <location>
        <position position="249"/>
    </location>
    <ligand>
        <name>1-deoxy-D-xylulose 5-phosphate</name>
        <dbReference type="ChEBI" id="CHEBI:57792"/>
    </ligand>
</feature>
<keyword evidence="4 9" id="KW-0521">NADP</keyword>
<feature type="binding site" evidence="9">
    <location>
        <position position="175"/>
    </location>
    <ligand>
        <name>Mn(2+)</name>
        <dbReference type="ChEBI" id="CHEBI:29035"/>
    </ligand>
</feature>
<accession>A0A5C7F1K8</accession>
<dbReference type="PIRSF" id="PIRSF006205">
    <property type="entry name" value="Dxp_reductismrs"/>
    <property type="match status" value="1"/>
</dbReference>
<dbReference type="HAMAP" id="MF_00183">
    <property type="entry name" value="DXP_reductoisom"/>
    <property type="match status" value="1"/>
</dbReference>